<feature type="transmembrane region" description="Helical" evidence="1">
    <location>
        <begin position="361"/>
        <end position="379"/>
    </location>
</feature>
<feature type="transmembrane region" description="Helical" evidence="1">
    <location>
        <begin position="132"/>
        <end position="152"/>
    </location>
</feature>
<reference evidence="3 4" key="1">
    <citation type="journal article" date="2019" name="Emerg. Microbes Infect.">
        <title>Comprehensive subspecies identification of 175 nontuberculous mycobacteria species based on 7547 genomic profiles.</title>
        <authorList>
            <person name="Matsumoto Y."/>
            <person name="Kinjo T."/>
            <person name="Motooka D."/>
            <person name="Nabeya D."/>
            <person name="Jung N."/>
            <person name="Uechi K."/>
            <person name="Horii T."/>
            <person name="Iida T."/>
            <person name="Fujita J."/>
            <person name="Nakamura S."/>
        </authorList>
    </citation>
    <scope>NUCLEOTIDE SEQUENCE [LARGE SCALE GENOMIC DNA]</scope>
    <source>
        <strain evidence="3 4">JCM 12603</strain>
    </source>
</reference>
<dbReference type="Pfam" id="PF01757">
    <property type="entry name" value="Acyl_transf_3"/>
    <property type="match status" value="1"/>
</dbReference>
<organism evidence="3 4">
    <name type="scientific">Mycolicibacterium poriferae</name>
    <dbReference type="NCBI Taxonomy" id="39694"/>
    <lineage>
        <taxon>Bacteria</taxon>
        <taxon>Bacillati</taxon>
        <taxon>Actinomycetota</taxon>
        <taxon>Actinomycetes</taxon>
        <taxon>Mycobacteriales</taxon>
        <taxon>Mycobacteriaceae</taxon>
        <taxon>Mycolicibacterium</taxon>
    </lineage>
</organism>
<accession>A0A6N4VA72</accession>
<dbReference type="GO" id="GO:0016020">
    <property type="term" value="C:membrane"/>
    <property type="evidence" value="ECO:0007669"/>
    <property type="project" value="TreeGrafter"/>
</dbReference>
<keyword evidence="4" id="KW-1185">Reference proteome</keyword>
<feature type="transmembrane region" description="Helical" evidence="1">
    <location>
        <begin position="159"/>
        <end position="175"/>
    </location>
</feature>
<feature type="transmembrane region" description="Helical" evidence="1">
    <location>
        <begin position="249"/>
        <end position="270"/>
    </location>
</feature>
<dbReference type="AlphaFoldDB" id="A0A6N4VA72"/>
<dbReference type="InterPro" id="IPR050879">
    <property type="entry name" value="Acyltransferase_3"/>
</dbReference>
<dbReference type="Proteomes" id="UP000466785">
    <property type="component" value="Chromosome"/>
</dbReference>
<feature type="transmembrane region" description="Helical" evidence="1">
    <location>
        <begin position="58"/>
        <end position="79"/>
    </location>
</feature>
<sequence>MAIVAVVAHSLWGQPVGGFVGIDIFLVLSGYLVTAALLRGGKHSKTMAVGHFLWGRTLRIVPAATVVLLLTYIAALLVLPQTRAEQVGIDAVLAAVFAANWHFAFLGADQFAGPISASPLLHFWALSVGEQFWLAWPLVILAAAMIAAALAWSQARKTALVAGAAGILVVASLAWSLSSSANAPDWAYFNTFARVWELGVGALLATAAGFLARTPALVKPLLSWAGVAIIVASLFVINETTVGYPAPWALLPVVGAALVIAAGIGGEPAFQPLLRNRVSTYLGDLAFALFLVYWPVIVLLAALMHGSVYHYASVLCLTFGLALLLHHAIEKPLRHASREKIRDGMRAMEHGLLHIERATKVALVAGLVLVTLALVSYAMRPDALEPAAGITIVQAR</sequence>
<feature type="transmembrane region" description="Helical" evidence="1">
    <location>
        <begin position="195"/>
        <end position="212"/>
    </location>
</feature>
<keyword evidence="1" id="KW-0812">Transmembrane</keyword>
<proteinExistence type="predicted"/>
<keyword evidence="1" id="KW-0472">Membrane</keyword>
<dbReference type="EMBL" id="AP022570">
    <property type="protein sequence ID" value="BBX50918.1"/>
    <property type="molecule type" value="Genomic_DNA"/>
</dbReference>
<gene>
    <name evidence="3" type="ORF">MPOR_19440</name>
</gene>
<feature type="transmembrane region" description="Helical" evidence="1">
    <location>
        <begin position="309"/>
        <end position="329"/>
    </location>
</feature>
<feature type="transmembrane region" description="Helical" evidence="1">
    <location>
        <begin position="16"/>
        <end position="38"/>
    </location>
</feature>
<dbReference type="PANTHER" id="PTHR23028">
    <property type="entry name" value="ACETYLTRANSFERASE"/>
    <property type="match status" value="1"/>
</dbReference>
<protein>
    <recommendedName>
        <fullName evidence="2">Acyltransferase 3 domain-containing protein</fullName>
    </recommendedName>
</protein>
<keyword evidence="1" id="KW-1133">Transmembrane helix</keyword>
<evidence type="ECO:0000313" key="4">
    <source>
        <dbReference type="Proteomes" id="UP000466785"/>
    </source>
</evidence>
<evidence type="ECO:0000313" key="3">
    <source>
        <dbReference type="EMBL" id="BBX50918.1"/>
    </source>
</evidence>
<dbReference type="InterPro" id="IPR002656">
    <property type="entry name" value="Acyl_transf_3_dom"/>
</dbReference>
<feature type="transmembrane region" description="Helical" evidence="1">
    <location>
        <begin position="221"/>
        <end position="237"/>
    </location>
</feature>
<feature type="transmembrane region" description="Helical" evidence="1">
    <location>
        <begin position="282"/>
        <end position="303"/>
    </location>
</feature>
<feature type="domain" description="Acyltransferase 3" evidence="2">
    <location>
        <begin position="10"/>
        <end position="326"/>
    </location>
</feature>
<dbReference type="PANTHER" id="PTHR23028:SF53">
    <property type="entry name" value="ACYL_TRANSF_3 DOMAIN-CONTAINING PROTEIN"/>
    <property type="match status" value="1"/>
</dbReference>
<evidence type="ECO:0000259" key="2">
    <source>
        <dbReference type="Pfam" id="PF01757"/>
    </source>
</evidence>
<evidence type="ECO:0000256" key="1">
    <source>
        <dbReference type="SAM" id="Phobius"/>
    </source>
</evidence>
<dbReference type="GO" id="GO:0016747">
    <property type="term" value="F:acyltransferase activity, transferring groups other than amino-acyl groups"/>
    <property type="evidence" value="ECO:0007669"/>
    <property type="project" value="InterPro"/>
</dbReference>
<name>A0A6N4VA72_9MYCO</name>
<dbReference type="GO" id="GO:0009103">
    <property type="term" value="P:lipopolysaccharide biosynthetic process"/>
    <property type="evidence" value="ECO:0007669"/>
    <property type="project" value="TreeGrafter"/>
</dbReference>
<feature type="transmembrane region" description="Helical" evidence="1">
    <location>
        <begin position="91"/>
        <end position="112"/>
    </location>
</feature>
<dbReference type="KEGG" id="mpof:MPOR_19440"/>